<organism evidence="2 3">
    <name type="scientific">Sporormia fimetaria CBS 119925</name>
    <dbReference type="NCBI Taxonomy" id="1340428"/>
    <lineage>
        <taxon>Eukaryota</taxon>
        <taxon>Fungi</taxon>
        <taxon>Dikarya</taxon>
        <taxon>Ascomycota</taxon>
        <taxon>Pezizomycotina</taxon>
        <taxon>Dothideomycetes</taxon>
        <taxon>Pleosporomycetidae</taxon>
        <taxon>Pleosporales</taxon>
        <taxon>Sporormiaceae</taxon>
        <taxon>Sporormia</taxon>
    </lineage>
</organism>
<dbReference type="AlphaFoldDB" id="A0A6A6V0J8"/>
<evidence type="ECO:0000256" key="1">
    <source>
        <dbReference type="SAM" id="MobiDB-lite"/>
    </source>
</evidence>
<sequence length="375" mass="41165">MTVHCRHPYLTNAARPIPLTEPSHPLCPHLTTTMSDDSIDSGSYMDDGFDIEKRMPDGTGVDITSWAQGFRDDTATAADTWSYMDDGADLVRQKTPGFGSVVSHYYEPKQRHNQDVAYHPDVHRAVSRQITNTLASMRVLKDVKVVEKKSEQEEKAETKEKGDEVLPGAVKMRLPRPPPNFIIRGSDGHVVVVDSADDDVIDSRPPPGLEGRLKDWVEGAENEKDKAEAKGDKKSGTKSQGQKQSQHQPQQKPKKGKGSSKEPSEKHKKQAKKEEKKEAEPEALLPDLFMSGGLGLPSPPPSVQLEKKGEGENQAEPEPFLPDLFMTGGLGFLSPSPSIRSGKKASETKSNYCAPTVITAPGTPANGRLNYRLPW</sequence>
<dbReference type="Proteomes" id="UP000799440">
    <property type="component" value="Unassembled WGS sequence"/>
</dbReference>
<protein>
    <submittedName>
        <fullName evidence="2">Uncharacterized protein</fullName>
    </submittedName>
</protein>
<dbReference type="OrthoDB" id="3801238at2759"/>
<feature type="region of interest" description="Disordered" evidence="1">
    <location>
        <begin position="148"/>
        <end position="185"/>
    </location>
</feature>
<reference evidence="2" key="1">
    <citation type="journal article" date="2020" name="Stud. Mycol.">
        <title>101 Dothideomycetes genomes: a test case for predicting lifestyles and emergence of pathogens.</title>
        <authorList>
            <person name="Haridas S."/>
            <person name="Albert R."/>
            <person name="Binder M."/>
            <person name="Bloem J."/>
            <person name="Labutti K."/>
            <person name="Salamov A."/>
            <person name="Andreopoulos B."/>
            <person name="Baker S."/>
            <person name="Barry K."/>
            <person name="Bills G."/>
            <person name="Bluhm B."/>
            <person name="Cannon C."/>
            <person name="Castanera R."/>
            <person name="Culley D."/>
            <person name="Daum C."/>
            <person name="Ezra D."/>
            <person name="Gonzalez J."/>
            <person name="Henrissat B."/>
            <person name="Kuo A."/>
            <person name="Liang C."/>
            <person name="Lipzen A."/>
            <person name="Lutzoni F."/>
            <person name="Magnuson J."/>
            <person name="Mondo S."/>
            <person name="Nolan M."/>
            <person name="Ohm R."/>
            <person name="Pangilinan J."/>
            <person name="Park H.-J."/>
            <person name="Ramirez L."/>
            <person name="Alfaro M."/>
            <person name="Sun H."/>
            <person name="Tritt A."/>
            <person name="Yoshinaga Y."/>
            <person name="Zwiers L.-H."/>
            <person name="Turgeon B."/>
            <person name="Goodwin S."/>
            <person name="Spatafora J."/>
            <person name="Crous P."/>
            <person name="Grigoriev I."/>
        </authorList>
    </citation>
    <scope>NUCLEOTIDE SEQUENCE</scope>
    <source>
        <strain evidence="2">CBS 119925</strain>
    </source>
</reference>
<feature type="region of interest" description="Disordered" evidence="1">
    <location>
        <begin position="220"/>
        <end position="329"/>
    </location>
</feature>
<evidence type="ECO:0000313" key="3">
    <source>
        <dbReference type="Proteomes" id="UP000799440"/>
    </source>
</evidence>
<dbReference type="EMBL" id="MU006596">
    <property type="protein sequence ID" value="KAF2743499.1"/>
    <property type="molecule type" value="Genomic_DNA"/>
</dbReference>
<keyword evidence="3" id="KW-1185">Reference proteome</keyword>
<feature type="compositionally biased region" description="Basic and acidic residues" evidence="1">
    <location>
        <begin position="220"/>
        <end position="235"/>
    </location>
</feature>
<accession>A0A6A6V0J8</accession>
<proteinExistence type="predicted"/>
<gene>
    <name evidence="2" type="ORF">M011DRAFT_471259</name>
</gene>
<feature type="compositionally biased region" description="Low complexity" evidence="1">
    <location>
        <begin position="237"/>
        <end position="251"/>
    </location>
</feature>
<feature type="compositionally biased region" description="Basic and acidic residues" evidence="1">
    <location>
        <begin position="148"/>
        <end position="164"/>
    </location>
</feature>
<evidence type="ECO:0000313" key="2">
    <source>
        <dbReference type="EMBL" id="KAF2743499.1"/>
    </source>
</evidence>
<name>A0A6A6V0J8_9PLEO</name>